<proteinExistence type="predicted"/>
<organism evidence="1 2">
    <name type="scientific">Flavobacterium endoglycinae</name>
    <dbReference type="NCBI Taxonomy" id="2816357"/>
    <lineage>
        <taxon>Bacteria</taxon>
        <taxon>Pseudomonadati</taxon>
        <taxon>Bacteroidota</taxon>
        <taxon>Flavobacteriia</taxon>
        <taxon>Flavobacteriales</taxon>
        <taxon>Flavobacteriaceae</taxon>
        <taxon>Flavobacterium</taxon>
    </lineage>
</organism>
<evidence type="ECO:0000313" key="1">
    <source>
        <dbReference type="EMBL" id="QSW91448.1"/>
    </source>
</evidence>
<protein>
    <submittedName>
        <fullName evidence="1">Uncharacterized protein</fullName>
    </submittedName>
</protein>
<gene>
    <name evidence="1" type="ORF">J0383_11740</name>
</gene>
<dbReference type="RefSeq" id="WP_207298565.1">
    <property type="nucleotide sequence ID" value="NZ_CP071448.1"/>
</dbReference>
<accession>A0ABX7QLZ1</accession>
<reference evidence="1 2" key="1">
    <citation type="submission" date="2021-03" db="EMBL/GenBank/DDBJ databases">
        <title>Flavobacterium kribbensis sp. nov, an endophytic bacteria, isolated from soybean.</title>
        <authorList>
            <person name="Lee J."/>
            <person name="Seo J."/>
        </authorList>
    </citation>
    <scope>NUCLEOTIDE SEQUENCE [LARGE SCALE GENOMIC DNA]</scope>
    <source>
        <strain evidence="1 2">BB8</strain>
    </source>
</reference>
<dbReference type="PROSITE" id="PS51257">
    <property type="entry name" value="PROKAR_LIPOPROTEIN"/>
    <property type="match status" value="1"/>
</dbReference>
<evidence type="ECO:0000313" key="2">
    <source>
        <dbReference type="Proteomes" id="UP000663440"/>
    </source>
</evidence>
<dbReference type="Proteomes" id="UP000663440">
    <property type="component" value="Chromosome"/>
</dbReference>
<dbReference type="EMBL" id="CP071448">
    <property type="protein sequence ID" value="QSW91448.1"/>
    <property type="molecule type" value="Genomic_DNA"/>
</dbReference>
<name>A0ABX7QLZ1_9FLAO</name>
<sequence length="250" mass="28421">MKIQYLFIAILLTACQKGQKQNQIASLTSTDTTKITAFDDDKTIKEKSLQIDTILLSEDKNANVSHILVNLVNQKADKDSIVTSTFRLDFYQNKNQIASSKVSIKHYEKGSEWSGVLGLNNSSDKNSSFIKIDSGYPACGYTFSNYLFYLKNNSLQLVHDWESMSDSGWGVWTEFVNNDSNTGKDPKIFYCKTVAFEPGDDDNEDSGVLKYSDSISFSLQGNHWKKKLLSAKEKPYFEKKMSFNEFHNQQ</sequence>
<keyword evidence="2" id="KW-1185">Reference proteome</keyword>